<keyword evidence="3" id="KW-1185">Reference proteome</keyword>
<dbReference type="InterPro" id="IPR039848">
    <property type="entry name" value="Ribosomal_mS35_mt"/>
</dbReference>
<dbReference type="InterPro" id="IPR019349">
    <property type="entry name" value="Ribosomal_mS35_mit"/>
</dbReference>
<evidence type="ECO:0000313" key="2">
    <source>
        <dbReference type="EMBL" id="TVU30233.1"/>
    </source>
</evidence>
<dbReference type="Pfam" id="PF10213">
    <property type="entry name" value="MRP-S28"/>
    <property type="match status" value="1"/>
</dbReference>
<dbReference type="Gramene" id="TVU30233">
    <property type="protein sequence ID" value="TVU30233"/>
    <property type="gene ID" value="EJB05_21843"/>
</dbReference>
<dbReference type="GO" id="GO:0003735">
    <property type="term" value="F:structural constituent of ribosome"/>
    <property type="evidence" value="ECO:0007669"/>
    <property type="project" value="InterPro"/>
</dbReference>
<dbReference type="PANTHER" id="PTHR13490">
    <property type="entry name" value="MITOCHONDRIAL 28S RIBOSOMAL PROTEIN S28"/>
    <property type="match status" value="1"/>
</dbReference>
<evidence type="ECO:0000313" key="3">
    <source>
        <dbReference type="Proteomes" id="UP000324897"/>
    </source>
</evidence>
<dbReference type="AlphaFoldDB" id="A0A5J9V2J6"/>
<comment type="caution">
    <text evidence="2">The sequence shown here is derived from an EMBL/GenBank/DDBJ whole genome shotgun (WGS) entry which is preliminary data.</text>
</comment>
<sequence>MRRFLTHLHRHSHRLLAIPAPAAVPSHKHAAITNLPFLLSCRLLSDDASPPAAAPPPPPPPAADVPNEEFKKRLETYYGVDEEAELPSVAEAVLERKLADAHSETDAELIEELRSKPLPEVRDKDFESDFEEMHDTDNELNDLYDTRPYVEKKITRDEFFNMDDTKWDSMIKKATEKGHLTNMKECEDILEDMLHWDKLLPGQQVESKLGWPGNSICSTAMAIPSFSCASMNAMLPYKQPSCVGVEHLEEIKQKVDVKFNELGDMCERGDLEPEQAYELFKEFEDQMVAECTELIEAQEAEMPTEADAVAELGSKKVVLDDPPGEGPVLRWESRIVFAPGGDAWHPKNRKVKLSVTVKELGLSRHAFRRLREVVGKRYNSGKDELTITSERFEHREENRKDCLRTLYALVKEARKADKLAEDARNAYVKARLKANLQFMERLKRKTEKLRVAA</sequence>
<dbReference type="GO" id="GO:0005763">
    <property type="term" value="C:mitochondrial small ribosomal subunit"/>
    <property type="evidence" value="ECO:0007669"/>
    <property type="project" value="TreeGrafter"/>
</dbReference>
<proteinExistence type="predicted"/>
<evidence type="ECO:0000259" key="1">
    <source>
        <dbReference type="Pfam" id="PF10213"/>
    </source>
</evidence>
<name>A0A5J9V2J6_9POAL</name>
<dbReference type="PANTHER" id="PTHR13490:SF0">
    <property type="entry name" value="SMALL RIBOSOMAL SUBUNIT PROTEIN MS35"/>
    <property type="match status" value="1"/>
</dbReference>
<gene>
    <name evidence="2" type="ORF">EJB05_21843</name>
</gene>
<protein>
    <recommendedName>
        <fullName evidence="1">Small ribosomal subunit protein mS35 mitochondrial conserved domain-containing protein</fullName>
    </recommendedName>
</protein>
<dbReference type="Gene3D" id="3.30.160.20">
    <property type="match status" value="1"/>
</dbReference>
<dbReference type="Proteomes" id="UP000324897">
    <property type="component" value="Chromosome 1"/>
</dbReference>
<feature type="domain" description="Small ribosomal subunit protein mS35 mitochondrial conserved" evidence="1">
    <location>
        <begin position="340"/>
        <end position="421"/>
    </location>
</feature>
<dbReference type="FunFam" id="3.30.160.20:FF:000055">
    <property type="entry name" value="Ribosomal protein S24/S35"/>
    <property type="match status" value="1"/>
</dbReference>
<accession>A0A5J9V2J6</accession>
<organism evidence="2 3">
    <name type="scientific">Eragrostis curvula</name>
    <name type="common">weeping love grass</name>
    <dbReference type="NCBI Taxonomy" id="38414"/>
    <lineage>
        <taxon>Eukaryota</taxon>
        <taxon>Viridiplantae</taxon>
        <taxon>Streptophyta</taxon>
        <taxon>Embryophyta</taxon>
        <taxon>Tracheophyta</taxon>
        <taxon>Spermatophyta</taxon>
        <taxon>Magnoliopsida</taxon>
        <taxon>Liliopsida</taxon>
        <taxon>Poales</taxon>
        <taxon>Poaceae</taxon>
        <taxon>PACMAD clade</taxon>
        <taxon>Chloridoideae</taxon>
        <taxon>Eragrostideae</taxon>
        <taxon>Eragrostidinae</taxon>
        <taxon>Eragrostis</taxon>
    </lineage>
</organism>
<reference evidence="2 3" key="1">
    <citation type="journal article" date="2019" name="Sci. Rep.">
        <title>A high-quality genome of Eragrostis curvula grass provides insights into Poaceae evolution and supports new strategies to enhance forage quality.</title>
        <authorList>
            <person name="Carballo J."/>
            <person name="Santos B.A.C.M."/>
            <person name="Zappacosta D."/>
            <person name="Garbus I."/>
            <person name="Selva J.P."/>
            <person name="Gallo C.A."/>
            <person name="Diaz A."/>
            <person name="Albertini E."/>
            <person name="Caccamo M."/>
            <person name="Echenique V."/>
        </authorList>
    </citation>
    <scope>NUCLEOTIDE SEQUENCE [LARGE SCALE GENOMIC DNA]</scope>
    <source>
        <strain evidence="3">cv. Victoria</strain>
        <tissue evidence="2">Leaf</tissue>
    </source>
</reference>
<dbReference type="EMBL" id="RWGY01000011">
    <property type="protein sequence ID" value="TVU30233.1"/>
    <property type="molecule type" value="Genomic_DNA"/>
</dbReference>
<dbReference type="OrthoDB" id="283424at2759"/>
<dbReference type="GO" id="GO:0032543">
    <property type="term" value="P:mitochondrial translation"/>
    <property type="evidence" value="ECO:0007669"/>
    <property type="project" value="InterPro"/>
</dbReference>